<dbReference type="InterPro" id="IPR011047">
    <property type="entry name" value="Quinoprotein_ADH-like_sf"/>
</dbReference>
<dbReference type="Gene3D" id="3.60.21.10">
    <property type="match status" value="1"/>
</dbReference>
<feature type="domain" description="Calcineurin-like phosphoesterase" evidence="2">
    <location>
        <begin position="134"/>
        <end position="309"/>
    </location>
</feature>
<keyword evidence="1" id="KW-0732">Signal</keyword>
<feature type="domain" description="Calcineurin-like phosphoesterase N-terminal" evidence="4">
    <location>
        <begin position="42"/>
        <end position="115"/>
    </location>
</feature>
<gene>
    <name evidence="5" type="ORF">ITP53_08720</name>
</gene>
<dbReference type="InterPro" id="IPR029052">
    <property type="entry name" value="Metallo-depent_PP-like"/>
</dbReference>
<dbReference type="InterPro" id="IPR004843">
    <property type="entry name" value="Calcineurin-like_PHP"/>
</dbReference>
<feature type="chain" id="PRO_5037289601" evidence="1">
    <location>
        <begin position="20"/>
        <end position="836"/>
    </location>
</feature>
<evidence type="ECO:0000313" key="5">
    <source>
        <dbReference type="EMBL" id="MBF8185823.1"/>
    </source>
</evidence>
<dbReference type="InterPro" id="IPR013783">
    <property type="entry name" value="Ig-like_fold"/>
</dbReference>
<dbReference type="SMART" id="SM00564">
    <property type="entry name" value="PQQ"/>
    <property type="match status" value="8"/>
</dbReference>
<dbReference type="SUPFAM" id="SSF56300">
    <property type="entry name" value="Metallo-dependent phosphatases"/>
    <property type="match status" value="1"/>
</dbReference>
<dbReference type="SUPFAM" id="SSF117074">
    <property type="entry name" value="Hypothetical protein PA1324"/>
    <property type="match status" value="1"/>
</dbReference>
<dbReference type="SUPFAM" id="SSF50998">
    <property type="entry name" value="Quinoprotein alcohol dehydrogenase-like"/>
    <property type="match status" value="2"/>
</dbReference>
<dbReference type="Pfam" id="PF13360">
    <property type="entry name" value="PQQ_2"/>
    <property type="match status" value="2"/>
</dbReference>
<organism evidence="5 6">
    <name type="scientific">Nonomuraea cypriaca</name>
    <dbReference type="NCBI Taxonomy" id="1187855"/>
    <lineage>
        <taxon>Bacteria</taxon>
        <taxon>Bacillati</taxon>
        <taxon>Actinomycetota</taxon>
        <taxon>Actinomycetes</taxon>
        <taxon>Streptosporangiales</taxon>
        <taxon>Streptosporangiaceae</taxon>
        <taxon>Nonomuraea</taxon>
    </lineage>
</organism>
<comment type="caution">
    <text evidence="5">The sequence shown here is derived from an EMBL/GenBank/DDBJ whole genome shotgun (WGS) entry which is preliminary data.</text>
</comment>
<keyword evidence="6" id="KW-1185">Reference proteome</keyword>
<evidence type="ECO:0000259" key="3">
    <source>
        <dbReference type="Pfam" id="PF13360"/>
    </source>
</evidence>
<dbReference type="AlphaFoldDB" id="A0A931A8A1"/>
<evidence type="ECO:0000259" key="2">
    <source>
        <dbReference type="Pfam" id="PF00149"/>
    </source>
</evidence>
<dbReference type="Gene3D" id="2.40.128.630">
    <property type="match status" value="1"/>
</dbReference>
<dbReference type="Gene3D" id="2.60.40.10">
    <property type="entry name" value="Immunoglobulins"/>
    <property type="match status" value="2"/>
</dbReference>
<evidence type="ECO:0000313" key="6">
    <source>
        <dbReference type="Proteomes" id="UP000605361"/>
    </source>
</evidence>
<dbReference type="InterPro" id="IPR032285">
    <property type="entry name" value="Metallophos_N"/>
</dbReference>
<dbReference type="RefSeq" id="WP_195894800.1">
    <property type="nucleotide sequence ID" value="NZ_JADOGI010000018.1"/>
</dbReference>
<dbReference type="Pfam" id="PF00149">
    <property type="entry name" value="Metallophos"/>
    <property type="match status" value="1"/>
</dbReference>
<evidence type="ECO:0000259" key="4">
    <source>
        <dbReference type="Pfam" id="PF16371"/>
    </source>
</evidence>
<dbReference type="Pfam" id="PF17957">
    <property type="entry name" value="Big_7"/>
    <property type="match status" value="1"/>
</dbReference>
<dbReference type="EMBL" id="JADOGI010000018">
    <property type="protein sequence ID" value="MBF8185823.1"/>
    <property type="molecule type" value="Genomic_DNA"/>
</dbReference>
<dbReference type="Proteomes" id="UP000605361">
    <property type="component" value="Unassembled WGS sequence"/>
</dbReference>
<reference evidence="5" key="1">
    <citation type="submission" date="2020-11" db="EMBL/GenBank/DDBJ databases">
        <title>Whole-genome analyses of Nonomuraea sp. K274.</title>
        <authorList>
            <person name="Veyisoglu A."/>
        </authorList>
    </citation>
    <scope>NUCLEOTIDE SEQUENCE</scope>
    <source>
        <strain evidence="5">K274</strain>
    </source>
</reference>
<dbReference type="GO" id="GO:0016787">
    <property type="term" value="F:hydrolase activity"/>
    <property type="evidence" value="ECO:0007669"/>
    <property type="project" value="InterPro"/>
</dbReference>
<feature type="domain" description="Pyrrolo-quinoline quinone repeat" evidence="3">
    <location>
        <begin position="614"/>
        <end position="758"/>
    </location>
</feature>
<dbReference type="Gene3D" id="2.130.10.10">
    <property type="entry name" value="YVTN repeat-like/Quinoprotein amine dehydrogenase"/>
    <property type="match status" value="2"/>
</dbReference>
<dbReference type="PANTHER" id="PTHR34512:SF30">
    <property type="entry name" value="OUTER MEMBRANE PROTEIN ASSEMBLY FACTOR BAMB"/>
    <property type="match status" value="1"/>
</dbReference>
<name>A0A931A8A1_9ACTN</name>
<dbReference type="InterPro" id="IPR002372">
    <property type="entry name" value="PQQ_rpt_dom"/>
</dbReference>
<sequence>MSSALVALLLPMASVTGHAADTSTAVVTGVVFSDKNGDGSQKKGEPGIRGVSVSDGVTIVQTDADGRYRLETDPGRRTAEIVFVTQPAGYLAPPDESMTPQFYRQLGELDVGQEATASFGLIPAPKNRNGDFTFGLLTDPQSLMLSEEGRGIFEGLVGELNNLTAEPDFLVNAGDLTQNSTDEEFVRYKSTTATSRVPVWPIVGNHDFEDSDLYDNYRKHLGPEWYSFDYGNRHFVMLENTSGFSDPPQLEWMRNDLATNAKKNKEVVVVAHRPMNSPATAGGADSPAPFIEVLEQYNTKLVLSGHTHKNDVDLTAVEGAAHVVTNATSSTLDQSPNGFRVVSFKGREIDYPFKMYDVERSLAVTSPAPGAQVAQGDGMVQVNAYNTTSNVTDVRYRIDRGPWRKLRQSSDFTWTAATRGRDLSLGNHSIEVRAKDDAGKTWSESSGFSVVRSESLNVPRAGADWAMFKGNSAYTGAAEDVLAPELQPAWSYRTPGTILTSSPVIVDGVVYIGTRDENGAENHAVHAVDLATGRALWRFPTDGQVEGTPVVANGIVYASTVRGTLFALDAKTGKKRWSITKGDSEDGVHRGWMYEQPNYEDGVIYQVYSIGERRLMALDAATGKQLWDTRLDGGWISETPSALGDGRLYVAGDNDWLVALNAKTGAEEWRGEPASCTNTTPTFSDGLLYLGCEGDELVVLNASTGKEVWRYSSPEESYLRGTPTGSSPAIADGVAYMGFSNGNVSALDAKTGQLLWTHRTGGGITSSPIISGGTLYVGSSDGFVYGFDRATGEKKWSFEIGAWVASSPAISGNALVVGAWDGNLYAFTGSGKLGEE</sequence>
<accession>A0A931A8A1</accession>
<dbReference type="GO" id="GO:0005975">
    <property type="term" value="P:carbohydrate metabolic process"/>
    <property type="evidence" value="ECO:0007669"/>
    <property type="project" value="UniProtKB-ARBA"/>
</dbReference>
<evidence type="ECO:0000256" key="1">
    <source>
        <dbReference type="SAM" id="SignalP"/>
    </source>
</evidence>
<feature type="signal peptide" evidence="1">
    <location>
        <begin position="1"/>
        <end position="19"/>
    </location>
</feature>
<dbReference type="Pfam" id="PF16371">
    <property type="entry name" value="MetallophosN"/>
    <property type="match status" value="1"/>
</dbReference>
<proteinExistence type="predicted"/>
<protein>
    <submittedName>
        <fullName evidence="5">PQQ-binding-like beta-propeller repeat protein</fullName>
    </submittedName>
</protein>
<dbReference type="InterPro" id="IPR015943">
    <property type="entry name" value="WD40/YVTN_repeat-like_dom_sf"/>
</dbReference>
<dbReference type="PANTHER" id="PTHR34512">
    <property type="entry name" value="CELL SURFACE PROTEIN"/>
    <property type="match status" value="1"/>
</dbReference>
<dbReference type="InterPro" id="IPR018391">
    <property type="entry name" value="PQQ_b-propeller_rpt"/>
</dbReference>
<feature type="domain" description="Pyrrolo-quinoline quinone repeat" evidence="3">
    <location>
        <begin position="497"/>
        <end position="586"/>
    </location>
</feature>